<comment type="caution">
    <text evidence="1">The sequence shown here is derived from an EMBL/GenBank/DDBJ whole genome shotgun (WGS) entry which is preliminary data.</text>
</comment>
<accession>A0AC60QLH0</accession>
<organism evidence="1 2">
    <name type="scientific">Ixodes persulcatus</name>
    <name type="common">Taiga tick</name>
    <dbReference type="NCBI Taxonomy" id="34615"/>
    <lineage>
        <taxon>Eukaryota</taxon>
        <taxon>Metazoa</taxon>
        <taxon>Ecdysozoa</taxon>
        <taxon>Arthropoda</taxon>
        <taxon>Chelicerata</taxon>
        <taxon>Arachnida</taxon>
        <taxon>Acari</taxon>
        <taxon>Parasitiformes</taxon>
        <taxon>Ixodida</taxon>
        <taxon>Ixodoidea</taxon>
        <taxon>Ixodidae</taxon>
        <taxon>Ixodinae</taxon>
        <taxon>Ixodes</taxon>
    </lineage>
</organism>
<keyword evidence="2" id="KW-1185">Reference proteome</keyword>
<dbReference type="EMBL" id="JABSTQ010008984">
    <property type="protein sequence ID" value="KAG0433852.1"/>
    <property type="molecule type" value="Genomic_DNA"/>
</dbReference>
<dbReference type="Proteomes" id="UP000805193">
    <property type="component" value="Unassembled WGS sequence"/>
</dbReference>
<reference evidence="1 2" key="1">
    <citation type="journal article" date="2020" name="Cell">
        <title>Large-Scale Comparative Analyses of Tick Genomes Elucidate Their Genetic Diversity and Vector Capacities.</title>
        <authorList>
            <consortium name="Tick Genome and Microbiome Consortium (TIGMIC)"/>
            <person name="Jia N."/>
            <person name="Wang J."/>
            <person name="Shi W."/>
            <person name="Du L."/>
            <person name="Sun Y."/>
            <person name="Zhan W."/>
            <person name="Jiang J.F."/>
            <person name="Wang Q."/>
            <person name="Zhang B."/>
            <person name="Ji P."/>
            <person name="Bell-Sakyi L."/>
            <person name="Cui X.M."/>
            <person name="Yuan T.T."/>
            <person name="Jiang B.G."/>
            <person name="Yang W.F."/>
            <person name="Lam T.T."/>
            <person name="Chang Q.C."/>
            <person name="Ding S.J."/>
            <person name="Wang X.J."/>
            <person name="Zhu J.G."/>
            <person name="Ruan X.D."/>
            <person name="Zhao L."/>
            <person name="Wei J.T."/>
            <person name="Ye R.Z."/>
            <person name="Que T.C."/>
            <person name="Du C.H."/>
            <person name="Zhou Y.H."/>
            <person name="Cheng J.X."/>
            <person name="Dai P.F."/>
            <person name="Guo W.B."/>
            <person name="Han X.H."/>
            <person name="Huang E.J."/>
            <person name="Li L.F."/>
            <person name="Wei W."/>
            <person name="Gao Y.C."/>
            <person name="Liu J.Z."/>
            <person name="Shao H.Z."/>
            <person name="Wang X."/>
            <person name="Wang C.C."/>
            <person name="Yang T.C."/>
            <person name="Huo Q.B."/>
            <person name="Li W."/>
            <person name="Chen H.Y."/>
            <person name="Chen S.E."/>
            <person name="Zhou L.G."/>
            <person name="Ni X.B."/>
            <person name="Tian J.H."/>
            <person name="Sheng Y."/>
            <person name="Liu T."/>
            <person name="Pan Y.S."/>
            <person name="Xia L.Y."/>
            <person name="Li J."/>
            <person name="Zhao F."/>
            <person name="Cao W.C."/>
        </authorList>
    </citation>
    <scope>NUCLEOTIDE SEQUENCE [LARGE SCALE GENOMIC DNA]</scope>
    <source>
        <strain evidence="1">Iper-2018</strain>
    </source>
</reference>
<evidence type="ECO:0000313" key="2">
    <source>
        <dbReference type="Proteomes" id="UP000805193"/>
    </source>
</evidence>
<proteinExistence type="predicted"/>
<gene>
    <name evidence="1" type="ORF">HPB47_019539</name>
</gene>
<evidence type="ECO:0000313" key="1">
    <source>
        <dbReference type="EMBL" id="KAG0433852.1"/>
    </source>
</evidence>
<sequence length="527" mass="60015">MRRNARETPGHQILGQMDGGCSRRTDDKMDTQSFGIPLLTPRNGVVEVEGEEITPEEFHSAGGCWMPVLLKARAEKKALSLTAGSQPNRTLGRNNGRDGRARIKKTPRPPKLPEDDAKIVFRLWGGLNVRKEDRVLVQRRIQRAAQLSSENAGHDAFRFNEEQNTLIRRQTYEVVAYAIPPDDTIKGVIHGIPDEDSEQHVLNNLVTARNPNVLHARRMGRSKSAVVLFKGQKVLFWIMYGNVAYKCNLYKKKNEVCGTCGGVGHRTDVCPRPKEQRRKICNALNPTDGHACSPSCGICGKAHPMGDTRCKQRFKTPYILQQLQWEKKKQEESRFKEVDFPPLPKGRSRSLSRSRSRASVRSTSRQRSGSRRRSRSRRRSSSRQRISWAGVTDRKASEKKSKEAKTQNDKLDEILVMMRQLQEENKALRVMVEKTEKENVWLRTQLQQKSNETVKEPEKASPPAKRKMILRPGQETVALDKAEAPLQQEVNKQVAELMCNPEWLTQLARHMGQLRTAQVVRNQDGEL</sequence>
<protein>
    <submittedName>
        <fullName evidence="1">Uncharacterized protein</fullName>
    </submittedName>
</protein>
<name>A0AC60QLH0_IXOPE</name>